<gene>
    <name evidence="4" type="ORF">D7X32_28580</name>
</gene>
<dbReference type="EMBL" id="RAWE01000133">
    <property type="protein sequence ID" value="RKG98759.1"/>
    <property type="molecule type" value="Genomic_DNA"/>
</dbReference>
<comment type="caution">
    <text evidence="4">The sequence shown here is derived from an EMBL/GenBank/DDBJ whole genome shotgun (WGS) entry which is preliminary data.</text>
</comment>
<sequence>MEHLLTHAEQPAAARQARRASRAWPRWLRYTLPGSWVALLFACLAFTPSLLPRSGPFQGFVSGLSAAIGYGLGCLGAWLWREFANRPARTPRRRAWDAFFVTAIVALAASLLLGWHWQQRLRELMGMPASGRAGYLLAPFVAAVVFFLLVAVGRGLRAVSRALATRLARHIGPRAARATSGLAVVVLTALIASGVLWDGLISMADRTLAVQDTMTDEGVVPPRTALRSGGTGSQVPWESLGREGRNFVGRGPSVEELSQFHGSAVKEPIRAYAGYASAPDAEGRAALAVDDLERAGGFDRAYLLVVTTTGSGWVVPEAVDAFEYMARGDSAIVAMQYSHLWSWLSVLVDQERAKESGRALFDAVYERWSRLPPGQRPKLLVFGESLGSYGGETAFSGERDLANRTDGVLFVGPPNFNTLYRAFTDHRDPGSPEVEPIYRQGRIVRFSRRPGTDIPPASAPWGDSRVLYLLHPSDPIIWWSPRLLVQRPDWLRETRGDDVLGQMVWIPFVTFWQVTADLPLGMEVPAGHGHVYTAEHVDGWAALLRPEGWSADQTARLRNLLLSRDASRND</sequence>
<proteinExistence type="predicted"/>
<accession>A0A3A8JSN8</accession>
<dbReference type="AlphaFoldDB" id="A0A3A8JSN8"/>
<evidence type="ECO:0000256" key="1">
    <source>
        <dbReference type="SAM" id="Phobius"/>
    </source>
</evidence>
<keyword evidence="1" id="KW-0812">Transmembrane</keyword>
<evidence type="ECO:0000259" key="2">
    <source>
        <dbReference type="Pfam" id="PF10081"/>
    </source>
</evidence>
<feature type="transmembrane region" description="Helical" evidence="1">
    <location>
        <begin position="27"/>
        <end position="51"/>
    </location>
</feature>
<dbReference type="InterPro" id="IPR027787">
    <property type="entry name" value="Alpha/beta-hydrolase_catalytic"/>
</dbReference>
<dbReference type="Pfam" id="PF10081">
    <property type="entry name" value="Abhydrolase_9"/>
    <property type="match status" value="1"/>
</dbReference>
<organism evidence="4 5">
    <name type="scientific">Corallococcus carmarthensis</name>
    <dbReference type="NCBI Taxonomy" id="2316728"/>
    <lineage>
        <taxon>Bacteria</taxon>
        <taxon>Pseudomonadati</taxon>
        <taxon>Myxococcota</taxon>
        <taxon>Myxococcia</taxon>
        <taxon>Myxococcales</taxon>
        <taxon>Cystobacterineae</taxon>
        <taxon>Myxococcaceae</taxon>
        <taxon>Corallococcus</taxon>
    </lineage>
</organism>
<dbReference type="InterPro" id="IPR012037">
    <property type="entry name" value="Alpha/beta-hydrolase_fam"/>
</dbReference>
<keyword evidence="1" id="KW-0472">Membrane</keyword>
<dbReference type="OrthoDB" id="4397445at2"/>
<reference evidence="5" key="1">
    <citation type="submission" date="2018-09" db="EMBL/GenBank/DDBJ databases">
        <authorList>
            <person name="Livingstone P.G."/>
            <person name="Whitworth D.E."/>
        </authorList>
    </citation>
    <scope>NUCLEOTIDE SEQUENCE [LARGE SCALE GENOMIC DNA]</scope>
    <source>
        <strain evidence="5">CA043D</strain>
    </source>
</reference>
<dbReference type="Proteomes" id="UP000268313">
    <property type="component" value="Unassembled WGS sequence"/>
</dbReference>
<feature type="transmembrane region" description="Helical" evidence="1">
    <location>
        <begin position="57"/>
        <end position="78"/>
    </location>
</feature>
<keyword evidence="1" id="KW-1133">Transmembrane helix</keyword>
<feature type="transmembrane region" description="Helical" evidence="1">
    <location>
        <begin position="98"/>
        <end position="117"/>
    </location>
</feature>
<dbReference type="Pfam" id="PF15420">
    <property type="entry name" value="Abhydrolase_9_N"/>
    <property type="match status" value="1"/>
</dbReference>
<dbReference type="InterPro" id="IPR027788">
    <property type="entry name" value="Alpha/beta-hydrolase_N_dom"/>
</dbReference>
<feature type="domain" description="Alpha/beta-hydrolase catalytic" evidence="2">
    <location>
        <begin position="269"/>
        <end position="557"/>
    </location>
</feature>
<evidence type="ECO:0000313" key="4">
    <source>
        <dbReference type="EMBL" id="RKG98759.1"/>
    </source>
</evidence>
<feature type="transmembrane region" description="Helical" evidence="1">
    <location>
        <begin position="176"/>
        <end position="197"/>
    </location>
</feature>
<keyword evidence="5" id="KW-1185">Reference proteome</keyword>
<name>A0A3A8JSN8_9BACT</name>
<evidence type="ECO:0000259" key="3">
    <source>
        <dbReference type="Pfam" id="PF15420"/>
    </source>
</evidence>
<protein>
    <recommendedName>
        <fullName evidence="6">Alpha/beta-hydrolase family protein</fullName>
    </recommendedName>
</protein>
<dbReference type="RefSeq" id="WP_120605724.1">
    <property type="nucleotide sequence ID" value="NZ_RAWE01000133.1"/>
</dbReference>
<evidence type="ECO:0000313" key="5">
    <source>
        <dbReference type="Proteomes" id="UP000268313"/>
    </source>
</evidence>
<feature type="domain" description="Alpha/beta-hydrolase N-terminal" evidence="3">
    <location>
        <begin position="46"/>
        <end position="252"/>
    </location>
</feature>
<dbReference type="PIRSF" id="PIRSF007542">
    <property type="entry name" value="UCP007542"/>
    <property type="match status" value="1"/>
</dbReference>
<evidence type="ECO:0008006" key="6">
    <source>
        <dbReference type="Google" id="ProtNLM"/>
    </source>
</evidence>
<feature type="transmembrane region" description="Helical" evidence="1">
    <location>
        <begin position="137"/>
        <end position="156"/>
    </location>
</feature>